<evidence type="ECO:0000256" key="2">
    <source>
        <dbReference type="ARBA" id="ARBA00022833"/>
    </source>
</evidence>
<evidence type="ECO:0000256" key="4">
    <source>
        <dbReference type="ARBA" id="ARBA00023125"/>
    </source>
</evidence>
<sequence>MVDSAIQRRALEFFFHKTAPHLAGYFESQFFQNTVLQLTLTEPAIRQASAAIGVLHEQTALGALESFKLGLLPITPIQMYNRSIRTILEKGKTDNSYPLIATTNLLFIAFEYFQGNVDAAANHIQSGIKILQAWRTSNGGPPKEPWGKNYQTSQEQFMEVKIALLLSTFNTNAVGYRQGHHTDVFLNPISETGELMFADSFDNVMEARVALIDMISCANSHFYRFNNFRSQGPLDDPHSAAVFENLIKNLDRWQMQLDDLIVRRKASWMKRDRESADAIRIIRISMSFGVRSFLAENECAWDALKPEYEEAIILAERLLADRDRYTPEENRRTLSLDCGIIFSFHALAWKCRWPYLRRRALDAFRRIPKREWLLDMGHYHRIFSRIMELEEDHLNLPPGAVPREDWLPPEHVRIHDFKVVSVPGPPGWPPGYEVTFWSKPQGLHKPWLSLTENMQLGFPSGSGTVPYNMISRKPWTMPELVTYSVRQ</sequence>
<dbReference type="RefSeq" id="XP_058329320.1">
    <property type="nucleotide sequence ID" value="XM_058476430.1"/>
</dbReference>
<evidence type="ECO:0000256" key="5">
    <source>
        <dbReference type="ARBA" id="ARBA00023163"/>
    </source>
</evidence>
<evidence type="ECO:0000256" key="3">
    <source>
        <dbReference type="ARBA" id="ARBA00023015"/>
    </source>
</evidence>
<organism evidence="7 8">
    <name type="scientific">Penicillium chermesinum</name>
    <dbReference type="NCBI Taxonomy" id="63820"/>
    <lineage>
        <taxon>Eukaryota</taxon>
        <taxon>Fungi</taxon>
        <taxon>Dikarya</taxon>
        <taxon>Ascomycota</taxon>
        <taxon>Pezizomycotina</taxon>
        <taxon>Eurotiomycetes</taxon>
        <taxon>Eurotiomycetidae</taxon>
        <taxon>Eurotiales</taxon>
        <taxon>Aspergillaceae</taxon>
        <taxon>Penicillium</taxon>
    </lineage>
</organism>
<accession>A0A9W9NWF3</accession>
<dbReference type="PANTHER" id="PTHR36206:SF12">
    <property type="entry name" value="ASPERCRYPTIN BIOSYNTHESIS CLUSTER-SPECIFIC TRANSCRIPTION REGULATOR ATNN-RELATED"/>
    <property type="match status" value="1"/>
</dbReference>
<evidence type="ECO:0000313" key="7">
    <source>
        <dbReference type="EMBL" id="KAJ5225909.1"/>
    </source>
</evidence>
<keyword evidence="1" id="KW-0479">Metal-binding</keyword>
<keyword evidence="3" id="KW-0805">Transcription regulation</keyword>
<comment type="caution">
    <text evidence="7">The sequence shown here is derived from an EMBL/GenBank/DDBJ whole genome shotgun (WGS) entry which is preliminary data.</text>
</comment>
<keyword evidence="5" id="KW-0804">Transcription</keyword>
<dbReference type="Proteomes" id="UP001150941">
    <property type="component" value="Unassembled WGS sequence"/>
</dbReference>
<dbReference type="PANTHER" id="PTHR36206">
    <property type="entry name" value="ASPERCRYPTIN BIOSYNTHESIS CLUSTER-SPECIFIC TRANSCRIPTION REGULATOR ATNN-RELATED"/>
    <property type="match status" value="1"/>
</dbReference>
<dbReference type="GO" id="GO:0046872">
    <property type="term" value="F:metal ion binding"/>
    <property type="evidence" value="ECO:0007669"/>
    <property type="project" value="UniProtKB-KW"/>
</dbReference>
<name>A0A9W9NWF3_9EURO</name>
<dbReference type="GO" id="GO:0003677">
    <property type="term" value="F:DNA binding"/>
    <property type="evidence" value="ECO:0007669"/>
    <property type="project" value="UniProtKB-KW"/>
</dbReference>
<keyword evidence="8" id="KW-1185">Reference proteome</keyword>
<evidence type="ECO:0000256" key="1">
    <source>
        <dbReference type="ARBA" id="ARBA00022723"/>
    </source>
</evidence>
<dbReference type="EMBL" id="JAPQKS010000005">
    <property type="protein sequence ID" value="KAJ5225909.1"/>
    <property type="molecule type" value="Genomic_DNA"/>
</dbReference>
<dbReference type="OrthoDB" id="2593732at2759"/>
<dbReference type="AlphaFoldDB" id="A0A9W9NWF3"/>
<dbReference type="InterPro" id="IPR052360">
    <property type="entry name" value="Transcr_Regulatory_Proteins"/>
</dbReference>
<evidence type="ECO:0000256" key="6">
    <source>
        <dbReference type="ARBA" id="ARBA00023242"/>
    </source>
</evidence>
<reference evidence="7" key="2">
    <citation type="journal article" date="2023" name="IMA Fungus">
        <title>Comparative genomic study of the Penicillium genus elucidates a diverse pangenome and 15 lateral gene transfer events.</title>
        <authorList>
            <person name="Petersen C."/>
            <person name="Sorensen T."/>
            <person name="Nielsen M.R."/>
            <person name="Sondergaard T.E."/>
            <person name="Sorensen J.L."/>
            <person name="Fitzpatrick D.A."/>
            <person name="Frisvad J.C."/>
            <person name="Nielsen K.L."/>
        </authorList>
    </citation>
    <scope>NUCLEOTIDE SEQUENCE</scope>
    <source>
        <strain evidence="7">IBT 19713</strain>
    </source>
</reference>
<reference evidence="7" key="1">
    <citation type="submission" date="2022-11" db="EMBL/GenBank/DDBJ databases">
        <authorList>
            <person name="Petersen C."/>
        </authorList>
    </citation>
    <scope>NUCLEOTIDE SEQUENCE</scope>
    <source>
        <strain evidence="7">IBT 19713</strain>
    </source>
</reference>
<gene>
    <name evidence="7" type="ORF">N7468_007134</name>
</gene>
<dbReference type="GeneID" id="83203733"/>
<protein>
    <recommendedName>
        <fullName evidence="9">C6 zinc finger domain protein</fullName>
    </recommendedName>
</protein>
<evidence type="ECO:0000313" key="8">
    <source>
        <dbReference type="Proteomes" id="UP001150941"/>
    </source>
</evidence>
<proteinExistence type="predicted"/>
<keyword evidence="4" id="KW-0238">DNA-binding</keyword>
<evidence type="ECO:0008006" key="9">
    <source>
        <dbReference type="Google" id="ProtNLM"/>
    </source>
</evidence>
<keyword evidence="6" id="KW-0539">Nucleus</keyword>
<keyword evidence="2" id="KW-0862">Zinc</keyword>